<dbReference type="EMBL" id="SADV01000001">
    <property type="protein sequence ID" value="TQR39884.1"/>
    <property type="molecule type" value="Genomic_DNA"/>
</dbReference>
<gene>
    <name evidence="1" type="ORF">C7Y47_00635</name>
</gene>
<accession>A0A544V1B0</accession>
<comment type="caution">
    <text evidence="1">The sequence shown here is derived from an EMBL/GenBank/DDBJ whole genome shotgun (WGS) entry which is preliminary data.</text>
</comment>
<dbReference type="AlphaFoldDB" id="A0A544V1B0"/>
<organism evidence="1 2">
    <name type="scientific">Lysinibacillus sphaericus</name>
    <name type="common">Bacillus sphaericus</name>
    <dbReference type="NCBI Taxonomy" id="1421"/>
    <lineage>
        <taxon>Bacteria</taxon>
        <taxon>Bacillati</taxon>
        <taxon>Bacillota</taxon>
        <taxon>Bacilli</taxon>
        <taxon>Bacillales</taxon>
        <taxon>Bacillaceae</taxon>
        <taxon>Lysinibacillus</taxon>
    </lineage>
</organism>
<protein>
    <submittedName>
        <fullName evidence="1">Uncharacterized protein</fullName>
    </submittedName>
</protein>
<name>A0A544V1B0_LYSSH</name>
<proteinExistence type="predicted"/>
<evidence type="ECO:0000313" key="1">
    <source>
        <dbReference type="EMBL" id="TQR39884.1"/>
    </source>
</evidence>
<evidence type="ECO:0000313" key="2">
    <source>
        <dbReference type="Proteomes" id="UP000317944"/>
    </source>
</evidence>
<dbReference type="Proteomes" id="UP000317944">
    <property type="component" value="Unassembled WGS sequence"/>
</dbReference>
<reference evidence="1 2" key="1">
    <citation type="submission" date="2018-03" db="EMBL/GenBank/DDBJ databases">
        <title>Aerobic endospore-forming bacteria genome sequencing and assembly.</title>
        <authorList>
            <person name="Cavalcante D.A."/>
            <person name="Driks A."/>
            <person name="Putonti C."/>
            <person name="De-Souza M.T."/>
        </authorList>
    </citation>
    <scope>NUCLEOTIDE SEQUENCE [LARGE SCALE GENOMIC DNA]</scope>
    <source>
        <strain evidence="1 2">SDF0037</strain>
    </source>
</reference>
<sequence>MLIKCYFYRNYCRNNVEDCKKINTVL</sequence>